<accession>V4ABJ2</accession>
<dbReference type="EMBL" id="KB202367">
    <property type="protein sequence ID" value="ESO90681.1"/>
    <property type="molecule type" value="Genomic_DNA"/>
</dbReference>
<evidence type="ECO:0000256" key="1">
    <source>
        <dbReference type="RuleBase" id="RU000383"/>
    </source>
</evidence>
<comment type="similarity">
    <text evidence="1">Belongs to the cyclin family.</text>
</comment>
<dbReference type="OrthoDB" id="769138at2759"/>
<gene>
    <name evidence="3" type="ORF">LOTGIDRAFT_191775</name>
</gene>
<dbReference type="InterPro" id="IPR036915">
    <property type="entry name" value="Cyclin-like_sf"/>
</dbReference>
<dbReference type="InterPro" id="IPR013763">
    <property type="entry name" value="Cyclin-like_dom"/>
</dbReference>
<dbReference type="CTD" id="20244950"/>
<dbReference type="SMART" id="SM00385">
    <property type="entry name" value="CYCLIN"/>
    <property type="match status" value="1"/>
</dbReference>
<reference evidence="3 4" key="1">
    <citation type="journal article" date="2013" name="Nature">
        <title>Insights into bilaterian evolution from three spiralian genomes.</title>
        <authorList>
            <person name="Simakov O."/>
            <person name="Marletaz F."/>
            <person name="Cho S.J."/>
            <person name="Edsinger-Gonzales E."/>
            <person name="Havlak P."/>
            <person name="Hellsten U."/>
            <person name="Kuo D.H."/>
            <person name="Larsson T."/>
            <person name="Lv J."/>
            <person name="Arendt D."/>
            <person name="Savage R."/>
            <person name="Osoegawa K."/>
            <person name="de Jong P."/>
            <person name="Grimwood J."/>
            <person name="Chapman J.A."/>
            <person name="Shapiro H."/>
            <person name="Aerts A."/>
            <person name="Otillar R.P."/>
            <person name="Terry A.Y."/>
            <person name="Boore J.L."/>
            <person name="Grigoriev I.V."/>
            <person name="Lindberg D.R."/>
            <person name="Seaver E.C."/>
            <person name="Weisblat D.A."/>
            <person name="Putnam N.H."/>
            <person name="Rokhsar D.S."/>
        </authorList>
    </citation>
    <scope>NUCLEOTIDE SEQUENCE [LARGE SCALE GENOMIC DNA]</scope>
</reference>
<dbReference type="STRING" id="225164.V4ABJ2"/>
<protein>
    <recommendedName>
        <fullName evidence="2">Cyclin-like domain-containing protein</fullName>
    </recommendedName>
</protein>
<keyword evidence="4" id="KW-1185">Reference proteome</keyword>
<evidence type="ECO:0000313" key="4">
    <source>
        <dbReference type="Proteomes" id="UP000030746"/>
    </source>
</evidence>
<dbReference type="KEGG" id="lgi:LOTGIDRAFT_191775"/>
<dbReference type="InterPro" id="IPR006671">
    <property type="entry name" value="Cyclin_N"/>
</dbReference>
<dbReference type="Pfam" id="PF00134">
    <property type="entry name" value="Cyclin_N"/>
    <property type="match status" value="1"/>
</dbReference>
<evidence type="ECO:0000259" key="2">
    <source>
        <dbReference type="SMART" id="SM00385"/>
    </source>
</evidence>
<keyword evidence="1" id="KW-0195">Cyclin</keyword>
<dbReference type="OMA" id="TGCKHAS"/>
<dbReference type="SUPFAM" id="SSF47954">
    <property type="entry name" value="Cyclin-like"/>
    <property type="match status" value="1"/>
</dbReference>
<dbReference type="GeneID" id="20244950"/>
<sequence>MRDEAVHGMVILNNKFHFHPETAGSAVAIFDKFLSLVKVPSKYLRCVTTTCVYLAAKTLEEDHIIPSTKDMVRTSGCGCSLSEITRMELTILKKLNWSLPTTSSIDSLHIIHAVLLQHHPQLLSGVKYMTPSHHMSTIVRKLMTCLSEHRLLAFRPMTVVVAMLSLELEQFVPGWFNLISIIQKMTNTETQNLVHCREIIATYLSSRQQLITPYQKIVKPTQKSKKRKVELIEEDDNIYDGIKRLYNDEYMSETSQIRGSCSSELHQDMEPELFAPVPTVFAN</sequence>
<name>V4ABJ2_LOTGI</name>
<evidence type="ECO:0000313" key="3">
    <source>
        <dbReference type="EMBL" id="ESO90681.1"/>
    </source>
</evidence>
<proteinExistence type="inferred from homology"/>
<organism evidence="3 4">
    <name type="scientific">Lottia gigantea</name>
    <name type="common">Giant owl limpet</name>
    <dbReference type="NCBI Taxonomy" id="225164"/>
    <lineage>
        <taxon>Eukaryota</taxon>
        <taxon>Metazoa</taxon>
        <taxon>Spiralia</taxon>
        <taxon>Lophotrochozoa</taxon>
        <taxon>Mollusca</taxon>
        <taxon>Gastropoda</taxon>
        <taxon>Patellogastropoda</taxon>
        <taxon>Lottioidea</taxon>
        <taxon>Lottiidae</taxon>
        <taxon>Lottia</taxon>
    </lineage>
</organism>
<feature type="domain" description="Cyclin-like" evidence="2">
    <location>
        <begin position="7"/>
        <end position="93"/>
    </location>
</feature>
<dbReference type="RefSeq" id="XP_009058675.1">
    <property type="nucleotide sequence ID" value="XM_009060427.1"/>
</dbReference>
<dbReference type="AlphaFoldDB" id="V4ABJ2"/>
<dbReference type="Proteomes" id="UP000030746">
    <property type="component" value="Unassembled WGS sequence"/>
</dbReference>
<dbReference type="InterPro" id="IPR039361">
    <property type="entry name" value="Cyclin"/>
</dbReference>
<dbReference type="HOGENOM" id="CLU_062642_1_0_1"/>
<dbReference type="Gene3D" id="1.10.472.10">
    <property type="entry name" value="Cyclin-like"/>
    <property type="match status" value="2"/>
</dbReference>
<dbReference type="PANTHER" id="PTHR10177">
    <property type="entry name" value="CYCLINS"/>
    <property type="match status" value="1"/>
</dbReference>
<dbReference type="FunFam" id="1.10.472.10:FF:000006">
    <property type="entry name" value="Cyclin I"/>
    <property type="match status" value="1"/>
</dbReference>